<reference evidence="2 3" key="1">
    <citation type="submission" date="2018-11" db="EMBL/GenBank/DDBJ databases">
        <title>Whole genome sequence of Streptomyces paromomycinus NBRC 15454(T).</title>
        <authorList>
            <person name="Komaki H."/>
            <person name="Tamura T."/>
        </authorList>
    </citation>
    <scope>NUCLEOTIDE SEQUENCE [LARGE SCALE GENOMIC DNA]</scope>
    <source>
        <strain evidence="2 3">NBRC 15454</strain>
    </source>
</reference>
<keyword evidence="3" id="KW-1185">Reference proteome</keyword>
<gene>
    <name evidence="2" type="ORF">GKJPGBOP_01644</name>
</gene>
<keyword evidence="1" id="KW-0732">Signal</keyword>
<feature type="signal peptide" evidence="1">
    <location>
        <begin position="1"/>
        <end position="28"/>
    </location>
</feature>
<proteinExistence type="predicted"/>
<evidence type="ECO:0000313" key="2">
    <source>
        <dbReference type="EMBL" id="GCD41986.1"/>
    </source>
</evidence>
<name>A0A401VY62_STREY</name>
<dbReference type="Proteomes" id="UP000286746">
    <property type="component" value="Unassembled WGS sequence"/>
</dbReference>
<evidence type="ECO:0000313" key="3">
    <source>
        <dbReference type="Proteomes" id="UP000286746"/>
    </source>
</evidence>
<sequence>MSVTRRLALATASVTVGVGLAFAPAAQATDSGSAGIRSSHDIAIAKNAPLYGDVDGNTVLGWTSSRGSTGLSTCKRWSGFFQGWMYWTRHNGLGKTGYVGSWDTNLTHSHLNKCT</sequence>
<dbReference type="AlphaFoldDB" id="A0A401VY62"/>
<feature type="chain" id="PRO_5019426621" evidence="1">
    <location>
        <begin position="29"/>
        <end position="115"/>
    </location>
</feature>
<organism evidence="2 3">
    <name type="scientific">Streptomyces paromomycinus</name>
    <name type="common">Streptomyces rimosus subsp. paromomycinus</name>
    <dbReference type="NCBI Taxonomy" id="92743"/>
    <lineage>
        <taxon>Bacteria</taxon>
        <taxon>Bacillati</taxon>
        <taxon>Actinomycetota</taxon>
        <taxon>Actinomycetes</taxon>
        <taxon>Kitasatosporales</taxon>
        <taxon>Streptomycetaceae</taxon>
        <taxon>Streptomyces</taxon>
    </lineage>
</organism>
<dbReference type="InterPro" id="IPR006311">
    <property type="entry name" value="TAT_signal"/>
</dbReference>
<accession>A0A401VY62</accession>
<dbReference type="RefSeq" id="WP_125053253.1">
    <property type="nucleotide sequence ID" value="NZ_BHZD01000001.1"/>
</dbReference>
<protein>
    <submittedName>
        <fullName evidence="2">Uncharacterized protein</fullName>
    </submittedName>
</protein>
<comment type="caution">
    <text evidence="2">The sequence shown here is derived from an EMBL/GenBank/DDBJ whole genome shotgun (WGS) entry which is preliminary data.</text>
</comment>
<evidence type="ECO:0000256" key="1">
    <source>
        <dbReference type="SAM" id="SignalP"/>
    </source>
</evidence>
<dbReference type="PROSITE" id="PS51318">
    <property type="entry name" value="TAT"/>
    <property type="match status" value="1"/>
</dbReference>
<dbReference type="EMBL" id="BHZD01000001">
    <property type="protein sequence ID" value="GCD41986.1"/>
    <property type="molecule type" value="Genomic_DNA"/>
</dbReference>